<feature type="transmembrane region" description="Helical" evidence="12">
    <location>
        <begin position="729"/>
        <end position="750"/>
    </location>
</feature>
<keyword evidence="9 12" id="KW-1133">Transmembrane helix</keyword>
<feature type="transmembrane region" description="Helical" evidence="12">
    <location>
        <begin position="472"/>
        <end position="494"/>
    </location>
</feature>
<gene>
    <name evidence="14" type="ORF">AMS68_004185</name>
</gene>
<evidence type="ECO:0000256" key="7">
    <source>
        <dbReference type="ARBA" id="ARBA00022692"/>
    </source>
</evidence>
<keyword evidence="8 12" id="KW-0256">Endoplasmic reticulum</keyword>
<evidence type="ECO:0000256" key="6">
    <source>
        <dbReference type="ARBA" id="ARBA00022679"/>
    </source>
</evidence>
<feature type="transmembrane region" description="Helical" evidence="12">
    <location>
        <begin position="643"/>
        <end position="662"/>
    </location>
</feature>
<evidence type="ECO:0000256" key="4">
    <source>
        <dbReference type="ARBA" id="ARBA00020830"/>
    </source>
</evidence>
<feature type="domain" description="GPI ethanolamine phosphate transferase 2 C-terminal" evidence="13">
    <location>
        <begin position="439"/>
        <end position="907"/>
    </location>
</feature>
<keyword evidence="15" id="KW-1185">Reference proteome</keyword>
<dbReference type="Gene3D" id="3.40.720.10">
    <property type="entry name" value="Alkaline Phosphatase, subunit A"/>
    <property type="match status" value="1"/>
</dbReference>
<dbReference type="InterPro" id="IPR045687">
    <property type="entry name" value="PIGG/GPI7_C"/>
</dbReference>
<evidence type="ECO:0000256" key="12">
    <source>
        <dbReference type="RuleBase" id="RU367106"/>
    </source>
</evidence>
<comment type="subcellular location">
    <subcellularLocation>
        <location evidence="1 12">Endoplasmic reticulum membrane</location>
        <topology evidence="1 12">Multi-pass membrane protein</topology>
    </subcellularLocation>
</comment>
<dbReference type="Pfam" id="PF19316">
    <property type="entry name" value="PIGO_PIGG"/>
    <property type="match status" value="1"/>
</dbReference>
<keyword evidence="5 12" id="KW-0337">GPI-anchor biosynthesis</keyword>
<protein>
    <recommendedName>
        <fullName evidence="4 12">GPI ethanolamine phosphate transferase 2</fullName>
    </recommendedName>
</protein>
<feature type="transmembrane region" description="Helical" evidence="12">
    <location>
        <begin position="568"/>
        <end position="587"/>
    </location>
</feature>
<dbReference type="OrthoDB" id="272139at2759"/>
<dbReference type="AlphaFoldDB" id="A0A6H0XVN3"/>
<name>A0A6H0XVN3_9PEZI</name>
<proteinExistence type="inferred from homology"/>
<dbReference type="GO" id="GO:0051267">
    <property type="term" value="F:CP2 mannose-ethanolamine phosphotransferase activity"/>
    <property type="evidence" value="ECO:0007669"/>
    <property type="project" value="TreeGrafter"/>
</dbReference>
<evidence type="ECO:0000256" key="9">
    <source>
        <dbReference type="ARBA" id="ARBA00022989"/>
    </source>
</evidence>
<dbReference type="Pfam" id="PF01663">
    <property type="entry name" value="Phosphodiest"/>
    <property type="match status" value="1"/>
</dbReference>
<evidence type="ECO:0000313" key="15">
    <source>
        <dbReference type="Proteomes" id="UP000503462"/>
    </source>
</evidence>
<evidence type="ECO:0000256" key="2">
    <source>
        <dbReference type="ARBA" id="ARBA00004687"/>
    </source>
</evidence>
<feature type="transmembrane region" description="Helical" evidence="12">
    <location>
        <begin position="599"/>
        <end position="618"/>
    </location>
</feature>
<dbReference type="InterPro" id="IPR037674">
    <property type="entry name" value="PIG-G_N"/>
</dbReference>
<feature type="transmembrane region" description="Helical" evidence="12">
    <location>
        <begin position="882"/>
        <end position="906"/>
    </location>
</feature>
<comment type="similarity">
    <text evidence="3 12">Belongs to the PIGG/PIGN/PIGO family. PIGG subfamily.</text>
</comment>
<evidence type="ECO:0000256" key="11">
    <source>
        <dbReference type="ARBA" id="ARBA00023180"/>
    </source>
</evidence>
<sequence>MVSSLLLRCISLLLSNILLPVAVLTFASGFFPYKPVLPGLATFEDGAVEREGRAGAPFDKLIFLVVDALRSDFVYGYDTGFKYTQSLIRSGAAIPFTAHATPPTVTMPRVKALTTGSVPSFLDLILNFAESDTSSSLATQDTWLAQLRARSNSKLVFYGDDTWLKLFPGDFFARSDGTSSFFVSDFTEVDHNVTRHVPEELARDDWNVMIMHYLGMDHIGHKTGPQGPNMLPKQEEMDGIVKMIFEALKTERHHERTLLVLAGDHGMNAGGNHGGSGPGETEPALLFVSPRLQSFSEVQQYECPTSPRPGTDFHFYTKMEQSDVVPTLAALLGFPIPKNSLGVCMPEMLGHWQARGQVALLDDNISQLSHIIRASFGEESFERARQSYKTASSCNDIAAEEYELACKLALSEHEQHPDAKLAAQYDFLYAAQEAMSSTASSYNIPRMSAGTALAAMSLTLGLLSFQSWIPSMGAGFLVLMTMLYSVMMFASSFVEEEQHFWYWMSPAWFALLTVRSITAAKDSSKKAKVAFSFAVLLALHRLAIRWNQTGQKHAGEPDIVHTVFPEHHLAMWVVILAAYAFVGFRIGTTSFEGLMSEELAATFAVVLIVPAIIFKLNFTQADAPELVKRLAEQVRQWSEPFSLVFQARVVFLLLAQAWALVALRLKISKHGYDLAGLMTRILPLLSLFLATQTRAPNIPLLLIMDVQASMLQVLFDSRGQQSTHASSRAVLVATSVLLLSHTTYFCFGGSNSISSLDLSNAYNGVAGYNIAAVGVLLFASNWSGPLWWAIAAVTRLLVEEPPRILQKQKAGRAWVEAERAKLHADAVAAVRKSKDIPTKEEIWLPYMATMTVFFAAGLVAVMAACTVLRTHLFIWTVFSPKYLYAMAWSIGWHVIVNGVIGGAIWLMS</sequence>
<dbReference type="UniPathway" id="UPA00196"/>
<dbReference type="InterPro" id="IPR002591">
    <property type="entry name" value="Phosphodiest/P_Trfase"/>
</dbReference>
<keyword evidence="7 12" id="KW-0812">Transmembrane</keyword>
<dbReference type="GO" id="GO:0006506">
    <property type="term" value="P:GPI anchor biosynthetic process"/>
    <property type="evidence" value="ECO:0007669"/>
    <property type="project" value="UniProtKB-UniPathway"/>
</dbReference>
<evidence type="ECO:0000256" key="10">
    <source>
        <dbReference type="ARBA" id="ARBA00023136"/>
    </source>
</evidence>
<evidence type="ECO:0000256" key="5">
    <source>
        <dbReference type="ARBA" id="ARBA00022502"/>
    </source>
</evidence>
<feature type="transmembrane region" description="Helical" evidence="12">
    <location>
        <begin position="500"/>
        <end position="517"/>
    </location>
</feature>
<dbReference type="PANTHER" id="PTHR23072:SF0">
    <property type="entry name" value="GPI ETHANOLAMINE PHOSPHATE TRANSFERASE 2"/>
    <property type="match status" value="1"/>
</dbReference>
<dbReference type="InterPro" id="IPR039527">
    <property type="entry name" value="PIGG/GPI7"/>
</dbReference>
<dbReference type="InterPro" id="IPR017850">
    <property type="entry name" value="Alkaline_phosphatase_core_sf"/>
</dbReference>
<dbReference type="EMBL" id="CP051141">
    <property type="protein sequence ID" value="QIW98667.1"/>
    <property type="molecule type" value="Genomic_DNA"/>
</dbReference>
<feature type="transmembrane region" description="Helical" evidence="12">
    <location>
        <begin position="842"/>
        <end position="870"/>
    </location>
</feature>
<keyword evidence="11" id="KW-0325">Glycoprotein</keyword>
<evidence type="ECO:0000256" key="3">
    <source>
        <dbReference type="ARBA" id="ARBA00005315"/>
    </source>
</evidence>
<dbReference type="Proteomes" id="UP000503462">
    <property type="component" value="Chromosome 3"/>
</dbReference>
<dbReference type="GO" id="GO:0005789">
    <property type="term" value="C:endoplasmic reticulum membrane"/>
    <property type="evidence" value="ECO:0007669"/>
    <property type="project" value="UniProtKB-SubCell"/>
</dbReference>
<comment type="pathway">
    <text evidence="2 12">Glycolipid biosynthesis; glycosylphosphatidylinositol-anchor biosynthesis.</text>
</comment>
<keyword evidence="6 12" id="KW-0808">Transferase</keyword>
<evidence type="ECO:0000259" key="13">
    <source>
        <dbReference type="Pfam" id="PF19316"/>
    </source>
</evidence>
<accession>A0A6H0XVN3</accession>
<reference evidence="14 15" key="1">
    <citation type="journal article" date="2016" name="Sci. Rep.">
        <title>Peltaster fructicola genome reveals evolution from an invasive phytopathogen to an ectophytic parasite.</title>
        <authorList>
            <person name="Xu C."/>
            <person name="Chen H."/>
            <person name="Gleason M.L."/>
            <person name="Xu J.R."/>
            <person name="Liu H."/>
            <person name="Zhang R."/>
            <person name="Sun G."/>
        </authorList>
    </citation>
    <scope>NUCLEOTIDE SEQUENCE [LARGE SCALE GENOMIC DNA]</scope>
    <source>
        <strain evidence="14 15">LNHT1506</strain>
    </source>
</reference>
<dbReference type="CDD" id="cd16024">
    <property type="entry name" value="GPI_EPT_2"/>
    <property type="match status" value="1"/>
</dbReference>
<comment type="function">
    <text evidence="12">Ethanolamine phosphate transferase involved in glycosylphosphatidylinositol-anchor biosynthesis. Transfers ethanolamine phosphate to the GPI second mannose.</text>
</comment>
<evidence type="ECO:0000313" key="14">
    <source>
        <dbReference type="EMBL" id="QIW98667.1"/>
    </source>
</evidence>
<keyword evidence="10 12" id="KW-0472">Membrane</keyword>
<evidence type="ECO:0000256" key="8">
    <source>
        <dbReference type="ARBA" id="ARBA00022824"/>
    </source>
</evidence>
<evidence type="ECO:0000256" key="1">
    <source>
        <dbReference type="ARBA" id="ARBA00004477"/>
    </source>
</evidence>
<organism evidence="14 15">
    <name type="scientific">Peltaster fructicola</name>
    <dbReference type="NCBI Taxonomy" id="286661"/>
    <lineage>
        <taxon>Eukaryota</taxon>
        <taxon>Fungi</taxon>
        <taxon>Dikarya</taxon>
        <taxon>Ascomycota</taxon>
        <taxon>Pezizomycotina</taxon>
        <taxon>Dothideomycetes</taxon>
        <taxon>Dothideomycetes incertae sedis</taxon>
        <taxon>Peltaster</taxon>
    </lineage>
</organism>
<dbReference type="PANTHER" id="PTHR23072">
    <property type="entry name" value="PHOSPHATIDYLINOSITOL GLYCAN-RELATED"/>
    <property type="match status" value="1"/>
</dbReference>
<dbReference type="SUPFAM" id="SSF53649">
    <property type="entry name" value="Alkaline phosphatase-like"/>
    <property type="match status" value="1"/>
</dbReference>
<feature type="transmembrane region" description="Helical" evidence="12">
    <location>
        <begin position="770"/>
        <end position="798"/>
    </location>
</feature>